<evidence type="ECO:0000256" key="5">
    <source>
        <dbReference type="PROSITE-ProRule" id="PRU01248"/>
    </source>
</evidence>
<reference evidence="8 9" key="1">
    <citation type="submission" date="2014-07" db="EMBL/GenBank/DDBJ databases">
        <title>Draft Genome Sequence of Gephyronic Acid Producer, Cystobacter violaceus Strain Cb vi76.</title>
        <authorList>
            <person name="Stevens D.C."/>
            <person name="Young J."/>
            <person name="Carmichael R."/>
            <person name="Tan J."/>
            <person name="Taylor R.E."/>
        </authorList>
    </citation>
    <scope>NUCLEOTIDE SEQUENCE [LARGE SCALE GENOMIC DNA]</scope>
    <source>
        <strain evidence="8 9">Cb vi76</strain>
    </source>
</reference>
<evidence type="ECO:0000256" key="4">
    <source>
        <dbReference type="ARBA" id="ARBA00023172"/>
    </source>
</evidence>
<dbReference type="EMBL" id="JPMI01000350">
    <property type="protein sequence ID" value="KFA87719.1"/>
    <property type="molecule type" value="Genomic_DNA"/>
</dbReference>
<evidence type="ECO:0000313" key="9">
    <source>
        <dbReference type="Proteomes" id="UP000028547"/>
    </source>
</evidence>
<organism evidence="8 9">
    <name type="scientific">Archangium violaceum Cb vi76</name>
    <dbReference type="NCBI Taxonomy" id="1406225"/>
    <lineage>
        <taxon>Bacteria</taxon>
        <taxon>Pseudomonadati</taxon>
        <taxon>Myxococcota</taxon>
        <taxon>Myxococcia</taxon>
        <taxon>Myxococcales</taxon>
        <taxon>Cystobacterineae</taxon>
        <taxon>Archangiaceae</taxon>
        <taxon>Archangium</taxon>
    </lineage>
</organism>
<dbReference type="PANTHER" id="PTHR30349:SF64">
    <property type="entry name" value="PROPHAGE INTEGRASE INTD-RELATED"/>
    <property type="match status" value="1"/>
</dbReference>
<feature type="domain" description="Core-binding (CB)" evidence="7">
    <location>
        <begin position="74"/>
        <end position="181"/>
    </location>
</feature>
<sequence length="406" mass="45908">MSVRLRKWQNKAGKVEEAWQVDFMFHHSDGRRQRVVKFSPVQTRRGAEQYERELRASLLNGTFGKENNSGERPMTLAEFAPRFRTYSENNNKHSSVVSKSQILEAHILPFFGEMALSAIGPAEMEDFKAVMRKKKSAARARKEAPMRAALRKRSGEEPKPLSLKTINNVLTVLSKLLAVAEEQRVIEQAPRVRLFTKLPKPPFDFLTFEEAERLSNAAEPEWRALLLVALKAGLRQGELLGLQWGDVDLQRGKLHVRRTIWRGVSGLPKGGRERTVELPGSAVDALKGHRHLRGPYVFCQEDGQPLTDGLLKLPLRRALQRAGISREQGRIGWHDLRHTYGSHLAMRGIPLTVIKELMGHATIDMTERYAHLSPDTRREAVGVLDRPSAPACDIRATRMEEAANHP</sequence>
<dbReference type="CDD" id="cd01189">
    <property type="entry name" value="INT_ICEBs1_C_like"/>
    <property type="match status" value="1"/>
</dbReference>
<evidence type="ECO:0000256" key="3">
    <source>
        <dbReference type="ARBA" id="ARBA00023125"/>
    </source>
</evidence>
<keyword evidence="2" id="KW-0229">DNA integration</keyword>
<keyword evidence="4" id="KW-0233">DNA recombination</keyword>
<dbReference type="GO" id="GO:0003677">
    <property type="term" value="F:DNA binding"/>
    <property type="evidence" value="ECO:0007669"/>
    <property type="project" value="UniProtKB-UniRule"/>
</dbReference>
<comment type="similarity">
    <text evidence="1">Belongs to the 'phage' integrase family.</text>
</comment>
<evidence type="ECO:0000259" key="7">
    <source>
        <dbReference type="PROSITE" id="PS51900"/>
    </source>
</evidence>
<dbReference type="Pfam" id="PF00589">
    <property type="entry name" value="Phage_integrase"/>
    <property type="match status" value="1"/>
</dbReference>
<dbReference type="InterPro" id="IPR050090">
    <property type="entry name" value="Tyrosine_recombinase_XerCD"/>
</dbReference>
<dbReference type="GO" id="GO:0006310">
    <property type="term" value="P:DNA recombination"/>
    <property type="evidence" value="ECO:0007669"/>
    <property type="project" value="UniProtKB-KW"/>
</dbReference>
<proteinExistence type="inferred from homology"/>
<dbReference type="InterPro" id="IPR044068">
    <property type="entry name" value="CB"/>
</dbReference>
<dbReference type="PROSITE" id="PS51898">
    <property type="entry name" value="TYR_RECOMBINASE"/>
    <property type="match status" value="1"/>
</dbReference>
<dbReference type="InterPro" id="IPR002104">
    <property type="entry name" value="Integrase_catalytic"/>
</dbReference>
<name>A0A084SGY4_9BACT</name>
<evidence type="ECO:0000256" key="1">
    <source>
        <dbReference type="ARBA" id="ARBA00008857"/>
    </source>
</evidence>
<dbReference type="Pfam" id="PF14659">
    <property type="entry name" value="Phage_int_SAM_3"/>
    <property type="match status" value="1"/>
</dbReference>
<comment type="caution">
    <text evidence="8">The sequence shown here is derived from an EMBL/GenBank/DDBJ whole genome shotgun (WGS) entry which is preliminary data.</text>
</comment>
<dbReference type="SUPFAM" id="SSF56349">
    <property type="entry name" value="DNA breaking-rejoining enzymes"/>
    <property type="match status" value="1"/>
</dbReference>
<keyword evidence="3 5" id="KW-0238">DNA-binding</keyword>
<dbReference type="GO" id="GO:0015074">
    <property type="term" value="P:DNA integration"/>
    <property type="evidence" value="ECO:0007669"/>
    <property type="project" value="UniProtKB-KW"/>
</dbReference>
<evidence type="ECO:0000313" key="8">
    <source>
        <dbReference type="EMBL" id="KFA87719.1"/>
    </source>
</evidence>
<evidence type="ECO:0000259" key="6">
    <source>
        <dbReference type="PROSITE" id="PS51898"/>
    </source>
</evidence>
<dbReference type="InterPro" id="IPR011010">
    <property type="entry name" value="DNA_brk_join_enz"/>
</dbReference>
<dbReference type="Gene3D" id="1.10.443.10">
    <property type="entry name" value="Intergrase catalytic core"/>
    <property type="match status" value="1"/>
</dbReference>
<feature type="domain" description="Tyr recombinase" evidence="6">
    <location>
        <begin position="201"/>
        <end position="382"/>
    </location>
</feature>
<dbReference type="InterPro" id="IPR004107">
    <property type="entry name" value="Integrase_SAM-like_N"/>
</dbReference>
<dbReference type="PROSITE" id="PS51900">
    <property type="entry name" value="CB"/>
    <property type="match status" value="1"/>
</dbReference>
<dbReference type="PANTHER" id="PTHR30349">
    <property type="entry name" value="PHAGE INTEGRASE-RELATED"/>
    <property type="match status" value="1"/>
</dbReference>
<dbReference type="InterPro" id="IPR013762">
    <property type="entry name" value="Integrase-like_cat_sf"/>
</dbReference>
<protein>
    <submittedName>
        <fullName evidence="8">Integrase</fullName>
    </submittedName>
</protein>
<gene>
    <name evidence="8" type="ORF">Q664_45910</name>
</gene>
<dbReference type="AlphaFoldDB" id="A0A084SGY4"/>
<dbReference type="Proteomes" id="UP000028547">
    <property type="component" value="Unassembled WGS sequence"/>
</dbReference>
<dbReference type="RefSeq" id="WP_043411331.1">
    <property type="nucleotide sequence ID" value="NZ_JPMI01000350.1"/>
</dbReference>
<dbReference type="Gene3D" id="1.10.150.130">
    <property type="match status" value="1"/>
</dbReference>
<accession>A0A084SGY4</accession>
<dbReference type="InterPro" id="IPR010998">
    <property type="entry name" value="Integrase_recombinase_N"/>
</dbReference>
<evidence type="ECO:0000256" key="2">
    <source>
        <dbReference type="ARBA" id="ARBA00022908"/>
    </source>
</evidence>